<organism evidence="1 2">
    <name type="scientific">Haemophilus ducreyi (strain 35000HP / ATCC 700724)</name>
    <dbReference type="NCBI Taxonomy" id="233412"/>
    <lineage>
        <taxon>Bacteria</taxon>
        <taxon>Pseudomonadati</taxon>
        <taxon>Pseudomonadota</taxon>
        <taxon>Gammaproteobacteria</taxon>
        <taxon>Pasteurellales</taxon>
        <taxon>Pasteurellaceae</taxon>
        <taxon>Haemophilus</taxon>
    </lineage>
</organism>
<sequence length="50" mass="5539">MKVLSNGRLFLPILGIKLSLNAVQVAMMDGGNGLLQQIMLHKLRLIYMGK</sequence>
<name>Q7VLK7_HAEDU</name>
<protein>
    <submittedName>
        <fullName evidence="1">Uncharacterized protein</fullName>
    </submittedName>
</protein>
<evidence type="ECO:0000313" key="2">
    <source>
        <dbReference type="Proteomes" id="UP000001022"/>
    </source>
</evidence>
<dbReference type="AlphaFoldDB" id="Q7VLK7"/>
<evidence type="ECO:0000313" key="1">
    <source>
        <dbReference type="EMBL" id="AAP96228.1"/>
    </source>
</evidence>
<dbReference type="HOGENOM" id="CLU_3118405_0_0_6"/>
<dbReference type="STRING" id="233412.HD_1422"/>
<dbReference type="KEGG" id="hdu:HD_1422"/>
<reference evidence="2" key="1">
    <citation type="submission" date="2003-06" db="EMBL/GenBank/DDBJ databases">
        <title>The complete genome sequence of Haemophilus ducreyi.</title>
        <authorList>
            <person name="Munson R.S. Jr."/>
            <person name="Ray W.C."/>
            <person name="Mahairas G."/>
            <person name="Sabo P."/>
            <person name="Mungur R."/>
            <person name="Johnson L."/>
            <person name="Nguyen D."/>
            <person name="Wang J."/>
            <person name="Forst C."/>
            <person name="Hood L."/>
        </authorList>
    </citation>
    <scope>NUCLEOTIDE SEQUENCE [LARGE SCALE GENOMIC DNA]</scope>
    <source>
        <strain evidence="2">35000HP / ATCC 700724</strain>
    </source>
</reference>
<dbReference type="EMBL" id="AE017143">
    <property type="protein sequence ID" value="AAP96228.1"/>
    <property type="molecule type" value="Genomic_DNA"/>
</dbReference>
<proteinExistence type="predicted"/>
<accession>Q7VLK7</accession>
<dbReference type="Proteomes" id="UP000001022">
    <property type="component" value="Chromosome"/>
</dbReference>
<keyword evidence="2" id="KW-1185">Reference proteome</keyword>
<gene>
    <name evidence="1" type="ordered locus">HD_1422</name>
</gene>